<feature type="non-terminal residue" evidence="1">
    <location>
        <position position="121"/>
    </location>
</feature>
<accession>A0ACC1KDZ1</accession>
<dbReference type="Proteomes" id="UP001140087">
    <property type="component" value="Unassembled WGS sequence"/>
</dbReference>
<proteinExistence type="predicted"/>
<sequence>LCRACPADGAQSQREGPGLHRQPVREGHHWRPGRPHRRRRRAGPGARPLQPPVQPGEERLCGHVGCRVPGHALVRHPRVVRPRPTRGFAHGPPPADDAQGDTADDRRHQRHCRASPVGAGD</sequence>
<reference evidence="1" key="1">
    <citation type="submission" date="2022-07" db="EMBL/GenBank/DDBJ databases">
        <title>Phylogenomic reconstructions and comparative analyses of Kickxellomycotina fungi.</title>
        <authorList>
            <person name="Reynolds N.K."/>
            <person name="Stajich J.E."/>
            <person name="Barry K."/>
            <person name="Grigoriev I.V."/>
            <person name="Crous P."/>
            <person name="Smith M.E."/>
        </authorList>
    </citation>
    <scope>NUCLEOTIDE SEQUENCE</scope>
    <source>
        <strain evidence="1">BCRC 34780</strain>
    </source>
</reference>
<name>A0ACC1KDZ1_9FUNG</name>
<organism evidence="1 2">
    <name type="scientific">Coemansia helicoidea</name>
    <dbReference type="NCBI Taxonomy" id="1286919"/>
    <lineage>
        <taxon>Eukaryota</taxon>
        <taxon>Fungi</taxon>
        <taxon>Fungi incertae sedis</taxon>
        <taxon>Zoopagomycota</taxon>
        <taxon>Kickxellomycotina</taxon>
        <taxon>Kickxellomycetes</taxon>
        <taxon>Kickxellales</taxon>
        <taxon>Kickxellaceae</taxon>
        <taxon>Coemansia</taxon>
    </lineage>
</organism>
<comment type="caution">
    <text evidence="1">The sequence shown here is derived from an EMBL/GenBank/DDBJ whole genome shotgun (WGS) entry which is preliminary data.</text>
</comment>
<keyword evidence="2" id="KW-1185">Reference proteome</keyword>
<feature type="non-terminal residue" evidence="1">
    <location>
        <position position="1"/>
    </location>
</feature>
<evidence type="ECO:0000313" key="2">
    <source>
        <dbReference type="Proteomes" id="UP001140087"/>
    </source>
</evidence>
<dbReference type="EMBL" id="JANBUN010004018">
    <property type="protein sequence ID" value="KAJ2788641.1"/>
    <property type="molecule type" value="Genomic_DNA"/>
</dbReference>
<evidence type="ECO:0000313" key="1">
    <source>
        <dbReference type="EMBL" id="KAJ2788641.1"/>
    </source>
</evidence>
<protein>
    <submittedName>
        <fullName evidence="1">Uncharacterized protein</fullName>
    </submittedName>
</protein>
<gene>
    <name evidence="1" type="ORF">H4R21_006952</name>
</gene>